<evidence type="ECO:0000256" key="3">
    <source>
        <dbReference type="ARBA" id="ARBA00022553"/>
    </source>
</evidence>
<dbReference type="Pfam" id="PF07730">
    <property type="entry name" value="HisKA_3"/>
    <property type="match status" value="1"/>
</dbReference>
<dbReference type="SUPFAM" id="SSF55874">
    <property type="entry name" value="ATPase domain of HSP90 chaperone/DNA topoisomerase II/histidine kinase"/>
    <property type="match status" value="1"/>
</dbReference>
<reference evidence="13 14" key="1">
    <citation type="submission" date="2024-03" db="EMBL/GenBank/DDBJ databases">
        <title>Natural products discovery in diverse microorganisms through a two-stage MS feature dereplication strategy.</title>
        <authorList>
            <person name="Zhang R."/>
        </authorList>
    </citation>
    <scope>NUCLEOTIDE SEQUENCE [LARGE SCALE GENOMIC DNA]</scope>
    <source>
        <strain evidence="13 14">18930</strain>
    </source>
</reference>
<evidence type="ECO:0000259" key="12">
    <source>
        <dbReference type="Pfam" id="PF23539"/>
    </source>
</evidence>
<keyword evidence="10" id="KW-0812">Transmembrane</keyword>
<dbReference type="Gene3D" id="3.30.565.10">
    <property type="entry name" value="Histidine kinase-like ATPase, C-terminal domain"/>
    <property type="match status" value="1"/>
</dbReference>
<dbReference type="CDD" id="cd16917">
    <property type="entry name" value="HATPase_UhpB-NarQ-NarX-like"/>
    <property type="match status" value="1"/>
</dbReference>
<dbReference type="PANTHER" id="PTHR24421:SF10">
    <property type="entry name" value="NITRATE_NITRITE SENSOR PROTEIN NARQ"/>
    <property type="match status" value="1"/>
</dbReference>
<accession>A0ABZ2PNA2</accession>
<protein>
    <recommendedName>
        <fullName evidence="2">histidine kinase</fullName>
        <ecNumber evidence="2">2.7.13.3</ecNumber>
    </recommendedName>
</protein>
<keyword evidence="3" id="KW-0597">Phosphoprotein</keyword>
<evidence type="ECO:0000256" key="4">
    <source>
        <dbReference type="ARBA" id="ARBA00022679"/>
    </source>
</evidence>
<keyword evidence="10" id="KW-1133">Transmembrane helix</keyword>
<dbReference type="RefSeq" id="WP_338890101.1">
    <property type="nucleotide sequence ID" value="NZ_CP147846.1"/>
</dbReference>
<dbReference type="InterPro" id="IPR050482">
    <property type="entry name" value="Sensor_HK_TwoCompSys"/>
</dbReference>
<dbReference type="Gene3D" id="1.20.5.1930">
    <property type="match status" value="1"/>
</dbReference>
<feature type="domain" description="Signal transduction histidine kinase subgroup 3 dimerisation and phosphoacceptor" evidence="11">
    <location>
        <begin position="191"/>
        <end position="257"/>
    </location>
</feature>
<keyword evidence="5" id="KW-0547">Nucleotide-binding</keyword>
<feature type="coiled-coil region" evidence="9">
    <location>
        <begin position="163"/>
        <end position="194"/>
    </location>
</feature>
<evidence type="ECO:0000256" key="1">
    <source>
        <dbReference type="ARBA" id="ARBA00000085"/>
    </source>
</evidence>
<keyword evidence="7" id="KW-0067">ATP-binding</keyword>
<feature type="transmembrane region" description="Helical" evidence="10">
    <location>
        <begin position="138"/>
        <end position="156"/>
    </location>
</feature>
<dbReference type="Proteomes" id="UP001432000">
    <property type="component" value="Chromosome"/>
</dbReference>
<feature type="transmembrane region" description="Helical" evidence="10">
    <location>
        <begin position="101"/>
        <end position="118"/>
    </location>
</feature>
<dbReference type="EC" id="2.7.13.3" evidence="2"/>
<evidence type="ECO:0000256" key="6">
    <source>
        <dbReference type="ARBA" id="ARBA00022777"/>
    </source>
</evidence>
<evidence type="ECO:0000256" key="7">
    <source>
        <dbReference type="ARBA" id="ARBA00022840"/>
    </source>
</evidence>
<keyword evidence="14" id="KW-1185">Reference proteome</keyword>
<dbReference type="Pfam" id="PF23539">
    <property type="entry name" value="DUF7134"/>
    <property type="match status" value="1"/>
</dbReference>
<dbReference type="PANTHER" id="PTHR24421">
    <property type="entry name" value="NITRATE/NITRITE SENSOR PROTEIN NARX-RELATED"/>
    <property type="match status" value="1"/>
</dbReference>
<keyword evidence="8" id="KW-0902">Two-component regulatory system</keyword>
<dbReference type="InterPro" id="IPR055558">
    <property type="entry name" value="DUF7134"/>
</dbReference>
<gene>
    <name evidence="13" type="ORF">WDS16_01980</name>
</gene>
<evidence type="ECO:0000256" key="9">
    <source>
        <dbReference type="SAM" id="Coils"/>
    </source>
</evidence>
<name>A0ABZ2PNA2_9NOCA</name>
<dbReference type="GO" id="GO:0016301">
    <property type="term" value="F:kinase activity"/>
    <property type="evidence" value="ECO:0007669"/>
    <property type="project" value="UniProtKB-KW"/>
</dbReference>
<proteinExistence type="predicted"/>
<evidence type="ECO:0000313" key="13">
    <source>
        <dbReference type="EMBL" id="WXG69358.1"/>
    </source>
</evidence>
<feature type="transmembrane region" description="Helical" evidence="10">
    <location>
        <begin position="62"/>
        <end position="89"/>
    </location>
</feature>
<dbReference type="EMBL" id="CP147846">
    <property type="protein sequence ID" value="WXG69358.1"/>
    <property type="molecule type" value="Genomic_DNA"/>
</dbReference>
<organism evidence="13 14">
    <name type="scientific">Rhodococcus sovatensis</name>
    <dbReference type="NCBI Taxonomy" id="1805840"/>
    <lineage>
        <taxon>Bacteria</taxon>
        <taxon>Bacillati</taxon>
        <taxon>Actinomycetota</taxon>
        <taxon>Actinomycetes</taxon>
        <taxon>Mycobacteriales</taxon>
        <taxon>Nocardiaceae</taxon>
        <taxon>Rhodococcus</taxon>
    </lineage>
</organism>
<evidence type="ECO:0000313" key="14">
    <source>
        <dbReference type="Proteomes" id="UP001432000"/>
    </source>
</evidence>
<evidence type="ECO:0000259" key="11">
    <source>
        <dbReference type="Pfam" id="PF07730"/>
    </source>
</evidence>
<keyword evidence="10" id="KW-0472">Membrane</keyword>
<dbReference type="InterPro" id="IPR011712">
    <property type="entry name" value="Sig_transdc_His_kin_sub3_dim/P"/>
</dbReference>
<comment type="catalytic activity">
    <reaction evidence="1">
        <text>ATP + protein L-histidine = ADP + protein N-phospho-L-histidine.</text>
        <dbReference type="EC" id="2.7.13.3"/>
    </reaction>
</comment>
<keyword evidence="4" id="KW-0808">Transferase</keyword>
<feature type="domain" description="DUF7134" evidence="12">
    <location>
        <begin position="8"/>
        <end position="163"/>
    </location>
</feature>
<dbReference type="InterPro" id="IPR036890">
    <property type="entry name" value="HATPase_C_sf"/>
</dbReference>
<evidence type="ECO:0000256" key="10">
    <source>
        <dbReference type="SAM" id="Phobius"/>
    </source>
</evidence>
<evidence type="ECO:0000256" key="8">
    <source>
        <dbReference type="ARBA" id="ARBA00023012"/>
    </source>
</evidence>
<sequence length="390" mass="41111">MLRKRLTSPQAVDIVYAVVFVLVLFQAAVRGVSGTAGLFVLLGFGVALAIRRRSPRWSLALAWILALVQMAGSVLVLASNVAIFGILYCSAAYGSKLLRQVGLGSAVVGGIIAAWYLTYVSEDPFASGTEPFRDLQQFLVILAALWAVLGLSWALGRLSYARRSAIEAAHAQELAELQQARAQNDIAIEQERNRIARDMHDIVAHSLAVVIAQADGARYVRAVDPDAVDSALTTISATAREALGDVRVLLAQLRHSEDDLPTPAVTDIGRLIERMRAAGLRIDATIADPPAAVGAAAGLALYRIAQESLTNALRHGDVAQDVTVTLVSDSAGAELVVANALSSSSQTASHHGHGVVGMRERAALSGGVCTAGGADGRWTVRAWIPTTKGT</sequence>
<evidence type="ECO:0000256" key="5">
    <source>
        <dbReference type="ARBA" id="ARBA00022741"/>
    </source>
</evidence>
<evidence type="ECO:0000256" key="2">
    <source>
        <dbReference type="ARBA" id="ARBA00012438"/>
    </source>
</evidence>
<keyword evidence="9" id="KW-0175">Coiled coil</keyword>
<keyword evidence="6 13" id="KW-0418">Kinase</keyword>